<comment type="subcellular location">
    <subcellularLocation>
        <location evidence="1">Mitochondrion inner membrane</location>
        <topology evidence="1">Multi-pass membrane protein</topology>
    </subcellularLocation>
</comment>
<dbReference type="PANTHER" id="PTHR45928">
    <property type="entry name" value="RE38146P"/>
    <property type="match status" value="1"/>
</dbReference>
<dbReference type="PANTHER" id="PTHR45928:SF1">
    <property type="entry name" value="RE38146P"/>
    <property type="match status" value="1"/>
</dbReference>
<keyword evidence="5" id="KW-0677">Repeat</keyword>
<feature type="repeat" description="Solcar" evidence="10">
    <location>
        <begin position="254"/>
        <end position="345"/>
    </location>
</feature>
<evidence type="ECO:0000256" key="8">
    <source>
        <dbReference type="ARBA" id="ARBA00023128"/>
    </source>
</evidence>
<organism evidence="12 13">
    <name type="scientific">Rhipicephalus sanguineus</name>
    <name type="common">Brown dog tick</name>
    <name type="synonym">Ixodes sanguineus</name>
    <dbReference type="NCBI Taxonomy" id="34632"/>
    <lineage>
        <taxon>Eukaryota</taxon>
        <taxon>Metazoa</taxon>
        <taxon>Ecdysozoa</taxon>
        <taxon>Arthropoda</taxon>
        <taxon>Chelicerata</taxon>
        <taxon>Arachnida</taxon>
        <taxon>Acari</taxon>
        <taxon>Parasitiformes</taxon>
        <taxon>Ixodida</taxon>
        <taxon>Ixodoidea</taxon>
        <taxon>Ixodidae</taxon>
        <taxon>Rhipicephalinae</taxon>
        <taxon>Rhipicephalus</taxon>
        <taxon>Rhipicephalus</taxon>
    </lineage>
</organism>
<feature type="repeat" description="Solcar" evidence="10">
    <location>
        <begin position="150"/>
        <end position="244"/>
    </location>
</feature>
<dbReference type="AlphaFoldDB" id="A0A9D4T8U9"/>
<accession>A0A9D4T8U9</accession>
<evidence type="ECO:0000256" key="9">
    <source>
        <dbReference type="ARBA" id="ARBA00023136"/>
    </source>
</evidence>
<keyword evidence="9 10" id="KW-0472">Membrane</keyword>
<protein>
    <submittedName>
        <fullName evidence="12">Uncharacterized protein</fullName>
    </submittedName>
</protein>
<dbReference type="InterPro" id="IPR051508">
    <property type="entry name" value="Mito_Carrier_Antiporter"/>
</dbReference>
<evidence type="ECO:0000256" key="10">
    <source>
        <dbReference type="PROSITE-ProRule" id="PRU00282"/>
    </source>
</evidence>
<dbReference type="InterPro" id="IPR018108">
    <property type="entry name" value="MCP_transmembrane"/>
</dbReference>
<dbReference type="Pfam" id="PF00153">
    <property type="entry name" value="Mito_carr"/>
    <property type="match status" value="3"/>
</dbReference>
<dbReference type="InterPro" id="IPR023395">
    <property type="entry name" value="MCP_dom_sf"/>
</dbReference>
<evidence type="ECO:0000256" key="1">
    <source>
        <dbReference type="ARBA" id="ARBA00004448"/>
    </source>
</evidence>
<name>A0A9D4T8U9_RHISA</name>
<evidence type="ECO:0000313" key="13">
    <source>
        <dbReference type="Proteomes" id="UP000821837"/>
    </source>
</evidence>
<evidence type="ECO:0000256" key="6">
    <source>
        <dbReference type="ARBA" id="ARBA00022792"/>
    </source>
</evidence>
<dbReference type="Gene3D" id="1.50.40.10">
    <property type="entry name" value="Mitochondrial carrier domain"/>
    <property type="match status" value="1"/>
</dbReference>
<feature type="repeat" description="Solcar" evidence="10">
    <location>
        <begin position="47"/>
        <end position="140"/>
    </location>
</feature>
<reference evidence="12" key="1">
    <citation type="journal article" date="2020" name="Cell">
        <title>Large-Scale Comparative Analyses of Tick Genomes Elucidate Their Genetic Diversity and Vector Capacities.</title>
        <authorList>
            <consortium name="Tick Genome and Microbiome Consortium (TIGMIC)"/>
            <person name="Jia N."/>
            <person name="Wang J."/>
            <person name="Shi W."/>
            <person name="Du L."/>
            <person name="Sun Y."/>
            <person name="Zhan W."/>
            <person name="Jiang J.F."/>
            <person name="Wang Q."/>
            <person name="Zhang B."/>
            <person name="Ji P."/>
            <person name="Bell-Sakyi L."/>
            <person name="Cui X.M."/>
            <person name="Yuan T.T."/>
            <person name="Jiang B.G."/>
            <person name="Yang W.F."/>
            <person name="Lam T.T."/>
            <person name="Chang Q.C."/>
            <person name="Ding S.J."/>
            <person name="Wang X.J."/>
            <person name="Zhu J.G."/>
            <person name="Ruan X.D."/>
            <person name="Zhao L."/>
            <person name="Wei J.T."/>
            <person name="Ye R.Z."/>
            <person name="Que T.C."/>
            <person name="Du C.H."/>
            <person name="Zhou Y.H."/>
            <person name="Cheng J.X."/>
            <person name="Dai P.F."/>
            <person name="Guo W.B."/>
            <person name="Han X.H."/>
            <person name="Huang E.J."/>
            <person name="Li L.F."/>
            <person name="Wei W."/>
            <person name="Gao Y.C."/>
            <person name="Liu J.Z."/>
            <person name="Shao H.Z."/>
            <person name="Wang X."/>
            <person name="Wang C.C."/>
            <person name="Yang T.C."/>
            <person name="Huo Q.B."/>
            <person name="Li W."/>
            <person name="Chen H.Y."/>
            <person name="Chen S.E."/>
            <person name="Zhou L.G."/>
            <person name="Ni X.B."/>
            <person name="Tian J.H."/>
            <person name="Sheng Y."/>
            <person name="Liu T."/>
            <person name="Pan Y.S."/>
            <person name="Xia L.Y."/>
            <person name="Li J."/>
            <person name="Zhao F."/>
            <person name="Cao W.C."/>
        </authorList>
    </citation>
    <scope>NUCLEOTIDE SEQUENCE</scope>
    <source>
        <strain evidence="12">Rsan-2018</strain>
    </source>
</reference>
<dbReference type="EMBL" id="JABSTV010001245">
    <property type="protein sequence ID" value="KAH7982652.1"/>
    <property type="molecule type" value="Genomic_DNA"/>
</dbReference>
<dbReference type="GO" id="GO:0005743">
    <property type="term" value="C:mitochondrial inner membrane"/>
    <property type="evidence" value="ECO:0007669"/>
    <property type="project" value="UniProtKB-SubCell"/>
</dbReference>
<keyword evidence="6" id="KW-0999">Mitochondrion inner membrane</keyword>
<dbReference type="VEuPathDB" id="VectorBase:RSAN_044533"/>
<dbReference type="SUPFAM" id="SSF103506">
    <property type="entry name" value="Mitochondrial carrier"/>
    <property type="match status" value="1"/>
</dbReference>
<keyword evidence="8" id="KW-0496">Mitochondrion</keyword>
<evidence type="ECO:0000256" key="2">
    <source>
        <dbReference type="ARBA" id="ARBA00006375"/>
    </source>
</evidence>
<evidence type="ECO:0000256" key="11">
    <source>
        <dbReference type="RuleBase" id="RU000488"/>
    </source>
</evidence>
<evidence type="ECO:0000313" key="12">
    <source>
        <dbReference type="EMBL" id="KAH7982652.1"/>
    </source>
</evidence>
<dbReference type="PROSITE" id="PS50920">
    <property type="entry name" value="SOLCAR"/>
    <property type="match status" value="3"/>
</dbReference>
<evidence type="ECO:0000256" key="5">
    <source>
        <dbReference type="ARBA" id="ARBA00022737"/>
    </source>
</evidence>
<gene>
    <name evidence="12" type="ORF">HPB52_006279</name>
</gene>
<sequence length="365" mass="41055">MAVRVRGVRSKPVTRTRTYLTRKEEEDKVSGSRMVEHEAQQPKSFAVDGLQDLLEGMVGPTVATLIMHPFDITRTRMQVQGELLRRGFYVVMYQRTFQSLRMMAHTDGPWSVYRGLMPSIAYRQVTHGLRLGVFQVIEDYGMTLDENLEPSVRLSAISGALCGALGAFLGSPLQLVKCQLQTRASPQIAVGYQHHYRSSIEAFRTIYRAHGLRRGLWRAAQANVLRLSIASAIQMGAYVQAKRKLSHFDANGPHHVITSTAAAVYSSIAAAPAVSTLDMIKTRMYLQPVDRRGRGIYYASVLDCIRKIYMLEGLAGYSRGLLIAFLYSILNSSITLLSWDELKRLRSESREHHELVVEIIHQKGD</sequence>
<evidence type="ECO:0000256" key="3">
    <source>
        <dbReference type="ARBA" id="ARBA00022448"/>
    </source>
</evidence>
<evidence type="ECO:0000256" key="7">
    <source>
        <dbReference type="ARBA" id="ARBA00022989"/>
    </source>
</evidence>
<reference evidence="12" key="2">
    <citation type="submission" date="2021-09" db="EMBL/GenBank/DDBJ databases">
        <authorList>
            <person name="Jia N."/>
            <person name="Wang J."/>
            <person name="Shi W."/>
            <person name="Du L."/>
            <person name="Sun Y."/>
            <person name="Zhan W."/>
            <person name="Jiang J."/>
            <person name="Wang Q."/>
            <person name="Zhang B."/>
            <person name="Ji P."/>
            <person name="Sakyi L.B."/>
            <person name="Cui X."/>
            <person name="Yuan T."/>
            <person name="Jiang B."/>
            <person name="Yang W."/>
            <person name="Lam T.T.-Y."/>
            <person name="Chang Q."/>
            <person name="Ding S."/>
            <person name="Wang X."/>
            <person name="Zhu J."/>
            <person name="Ruan X."/>
            <person name="Zhao L."/>
            <person name="Wei J."/>
            <person name="Que T."/>
            <person name="Du C."/>
            <person name="Cheng J."/>
            <person name="Dai P."/>
            <person name="Han X."/>
            <person name="Huang E."/>
            <person name="Gao Y."/>
            <person name="Liu J."/>
            <person name="Shao H."/>
            <person name="Ye R."/>
            <person name="Li L."/>
            <person name="Wei W."/>
            <person name="Wang X."/>
            <person name="Wang C."/>
            <person name="Huo Q."/>
            <person name="Li W."/>
            <person name="Guo W."/>
            <person name="Chen H."/>
            <person name="Chen S."/>
            <person name="Zhou L."/>
            <person name="Zhou L."/>
            <person name="Ni X."/>
            <person name="Tian J."/>
            <person name="Zhou Y."/>
            <person name="Sheng Y."/>
            <person name="Liu T."/>
            <person name="Pan Y."/>
            <person name="Xia L."/>
            <person name="Li J."/>
            <person name="Zhao F."/>
            <person name="Cao W."/>
        </authorList>
    </citation>
    <scope>NUCLEOTIDE SEQUENCE</scope>
    <source>
        <strain evidence="12">Rsan-2018</strain>
        <tissue evidence="12">Larvae</tissue>
    </source>
</reference>
<keyword evidence="7" id="KW-1133">Transmembrane helix</keyword>
<proteinExistence type="inferred from homology"/>
<comment type="caution">
    <text evidence="12">The sequence shown here is derived from an EMBL/GenBank/DDBJ whole genome shotgun (WGS) entry which is preliminary data.</text>
</comment>
<comment type="similarity">
    <text evidence="2 11">Belongs to the mitochondrial carrier (TC 2.A.29) family.</text>
</comment>
<keyword evidence="4 10" id="KW-0812">Transmembrane</keyword>
<keyword evidence="3 11" id="KW-0813">Transport</keyword>
<keyword evidence="13" id="KW-1185">Reference proteome</keyword>
<dbReference type="Proteomes" id="UP000821837">
    <property type="component" value="Chromosome 1"/>
</dbReference>
<evidence type="ECO:0000256" key="4">
    <source>
        <dbReference type="ARBA" id="ARBA00022692"/>
    </source>
</evidence>